<evidence type="ECO:0000313" key="4">
    <source>
        <dbReference type="Proteomes" id="UP000332515"/>
    </source>
</evidence>
<dbReference type="InterPro" id="IPR036282">
    <property type="entry name" value="Glutathione-S-Trfase_C_sf"/>
</dbReference>
<reference evidence="3 4" key="1">
    <citation type="submission" date="2019-09" db="EMBL/GenBank/DDBJ databases">
        <title>Segnochrobactrum spirostomi gen. nov., sp. nov., isolated from the ciliate Spirostomum cf. yagiui and description of a novel family, Segnochrobactraceae fam. nov. within the order Rhizobiales of the class Alphaproteobacteria.</title>
        <authorList>
            <person name="Akter S."/>
            <person name="Shazib S.U.A."/>
            <person name="Shin M.K."/>
        </authorList>
    </citation>
    <scope>NUCLEOTIDE SEQUENCE [LARGE SCALE GENOMIC DNA]</scope>
    <source>
        <strain evidence="3 4">Sp-1</strain>
    </source>
</reference>
<proteinExistence type="predicted"/>
<dbReference type="SUPFAM" id="SSF52833">
    <property type="entry name" value="Thioredoxin-like"/>
    <property type="match status" value="1"/>
</dbReference>
<feature type="domain" description="GST N-terminal" evidence="1">
    <location>
        <begin position="1"/>
        <end position="81"/>
    </location>
</feature>
<keyword evidence="3" id="KW-0808">Transferase</keyword>
<evidence type="ECO:0000259" key="1">
    <source>
        <dbReference type="PROSITE" id="PS50404"/>
    </source>
</evidence>
<keyword evidence="4" id="KW-1185">Reference proteome</keyword>
<protein>
    <submittedName>
        <fullName evidence="3">Glutathione S-transferase</fullName>
    </submittedName>
</protein>
<accession>A0A6A7Y340</accession>
<dbReference type="GO" id="GO:0016740">
    <property type="term" value="F:transferase activity"/>
    <property type="evidence" value="ECO:0007669"/>
    <property type="project" value="UniProtKB-KW"/>
</dbReference>
<dbReference type="Pfam" id="PF13410">
    <property type="entry name" value="GST_C_2"/>
    <property type="match status" value="1"/>
</dbReference>
<dbReference type="Pfam" id="PF13409">
    <property type="entry name" value="GST_N_2"/>
    <property type="match status" value="1"/>
</dbReference>
<dbReference type="PROSITE" id="PS50404">
    <property type="entry name" value="GST_NTER"/>
    <property type="match status" value="1"/>
</dbReference>
<dbReference type="InterPro" id="IPR040079">
    <property type="entry name" value="Glutathione_S-Trfase"/>
</dbReference>
<evidence type="ECO:0000313" key="3">
    <source>
        <dbReference type="EMBL" id="MQT13530.1"/>
    </source>
</evidence>
<evidence type="ECO:0000259" key="2">
    <source>
        <dbReference type="PROSITE" id="PS50405"/>
    </source>
</evidence>
<dbReference type="InterPro" id="IPR036249">
    <property type="entry name" value="Thioredoxin-like_sf"/>
</dbReference>
<dbReference type="CDD" id="cd03046">
    <property type="entry name" value="GST_N_GTT1_like"/>
    <property type="match status" value="1"/>
</dbReference>
<dbReference type="EMBL" id="VWNA01000001">
    <property type="protein sequence ID" value="MQT13530.1"/>
    <property type="molecule type" value="Genomic_DNA"/>
</dbReference>
<dbReference type="PROSITE" id="PS50405">
    <property type="entry name" value="GST_CTER"/>
    <property type="match status" value="1"/>
</dbReference>
<organism evidence="3 4">
    <name type="scientific">Segnochrobactrum spirostomi</name>
    <dbReference type="NCBI Taxonomy" id="2608987"/>
    <lineage>
        <taxon>Bacteria</taxon>
        <taxon>Pseudomonadati</taxon>
        <taxon>Pseudomonadota</taxon>
        <taxon>Alphaproteobacteria</taxon>
        <taxon>Hyphomicrobiales</taxon>
        <taxon>Segnochrobactraceae</taxon>
        <taxon>Segnochrobactrum</taxon>
    </lineage>
</organism>
<gene>
    <name evidence="3" type="ORF">F0357_12955</name>
</gene>
<dbReference type="PANTHER" id="PTHR44051:SF9">
    <property type="entry name" value="GLUTATHIONE S-TRANSFERASE 1"/>
    <property type="match status" value="1"/>
</dbReference>
<dbReference type="RefSeq" id="WP_153482319.1">
    <property type="nucleotide sequence ID" value="NZ_VWNA01000001.1"/>
</dbReference>
<dbReference type="SFLD" id="SFLDG00358">
    <property type="entry name" value="Main_(cytGST)"/>
    <property type="match status" value="1"/>
</dbReference>
<dbReference type="PANTHER" id="PTHR44051">
    <property type="entry name" value="GLUTATHIONE S-TRANSFERASE-RELATED"/>
    <property type="match status" value="1"/>
</dbReference>
<dbReference type="SFLD" id="SFLDS00019">
    <property type="entry name" value="Glutathione_Transferase_(cytos"/>
    <property type="match status" value="1"/>
</dbReference>
<comment type="caution">
    <text evidence="3">The sequence shown here is derived from an EMBL/GenBank/DDBJ whole genome shotgun (WGS) entry which is preliminary data.</text>
</comment>
<name>A0A6A7Y340_9HYPH</name>
<dbReference type="Gene3D" id="1.20.1050.10">
    <property type="match status" value="1"/>
</dbReference>
<dbReference type="SFLD" id="SFLDG01150">
    <property type="entry name" value="Main.1:_Beta-like"/>
    <property type="match status" value="1"/>
</dbReference>
<dbReference type="InterPro" id="IPR004045">
    <property type="entry name" value="Glutathione_S-Trfase_N"/>
</dbReference>
<dbReference type="SUPFAM" id="SSF47616">
    <property type="entry name" value="GST C-terminal domain-like"/>
    <property type="match status" value="1"/>
</dbReference>
<dbReference type="Gene3D" id="3.40.30.10">
    <property type="entry name" value="Glutaredoxin"/>
    <property type="match status" value="1"/>
</dbReference>
<dbReference type="AlphaFoldDB" id="A0A6A7Y340"/>
<dbReference type="Proteomes" id="UP000332515">
    <property type="component" value="Unassembled WGS sequence"/>
</dbReference>
<feature type="domain" description="GST C-terminal" evidence="2">
    <location>
        <begin position="83"/>
        <end position="205"/>
    </location>
</feature>
<dbReference type="InterPro" id="IPR010987">
    <property type="entry name" value="Glutathione-S-Trfase_C-like"/>
</dbReference>
<sequence>MIRVHHLNESRSQRILWLFEELGLEYEVVGYRRNPKTYRAPAALRRLHPLGKAPIVEQDGEVLAETGAIIEAFVERHGPQLAPATAYRTYRYWMHYAEGSLMPQLLLKLVVDKLGPLGWPLRRMMREQLDLHLDFIEGEIGKRVWLTGDHFSAADIMMSFPLEIAMRRAGPGPSRPNIARLVAAMQARPAYQRAMVRGGDALAAV</sequence>